<gene>
    <name evidence="2" type="ORF">IAC58_01845</name>
</gene>
<comment type="caution">
    <text evidence="2">The sequence shown here is derived from an EMBL/GenBank/DDBJ whole genome shotgun (WGS) entry which is preliminary data.</text>
</comment>
<organism evidence="2 3">
    <name type="scientific">Candidatus Onthovivens merdipullorum</name>
    <dbReference type="NCBI Taxonomy" id="2840889"/>
    <lineage>
        <taxon>Bacteria</taxon>
        <taxon>Bacillati</taxon>
        <taxon>Bacillota</taxon>
        <taxon>Bacilli</taxon>
        <taxon>Bacillales</taxon>
        <taxon>Candidatus Onthovivens</taxon>
    </lineage>
</organism>
<reference evidence="2" key="1">
    <citation type="submission" date="2020-10" db="EMBL/GenBank/DDBJ databases">
        <authorList>
            <person name="Gilroy R."/>
        </authorList>
    </citation>
    <scope>NUCLEOTIDE SEQUENCE</scope>
    <source>
        <strain evidence="2">11159</strain>
    </source>
</reference>
<dbReference type="EMBL" id="JADIMY010000040">
    <property type="protein sequence ID" value="MBO8427287.1"/>
    <property type="molecule type" value="Genomic_DNA"/>
</dbReference>
<dbReference type="Proteomes" id="UP000823613">
    <property type="component" value="Unassembled WGS sequence"/>
</dbReference>
<evidence type="ECO:0000313" key="2">
    <source>
        <dbReference type="EMBL" id="MBO8427287.1"/>
    </source>
</evidence>
<protein>
    <submittedName>
        <fullName evidence="2">Uncharacterized protein</fullName>
    </submittedName>
</protein>
<accession>A0A9D9DI47</accession>
<feature type="compositionally biased region" description="Basic residues" evidence="1">
    <location>
        <begin position="100"/>
        <end position="115"/>
    </location>
</feature>
<dbReference type="AlphaFoldDB" id="A0A9D9DI47"/>
<feature type="region of interest" description="Disordered" evidence="1">
    <location>
        <begin position="92"/>
        <end position="115"/>
    </location>
</feature>
<reference evidence="2" key="2">
    <citation type="journal article" date="2021" name="PeerJ">
        <title>Extensive microbial diversity within the chicken gut microbiome revealed by metagenomics and culture.</title>
        <authorList>
            <person name="Gilroy R."/>
            <person name="Ravi A."/>
            <person name="Getino M."/>
            <person name="Pursley I."/>
            <person name="Horton D.L."/>
            <person name="Alikhan N.F."/>
            <person name="Baker D."/>
            <person name="Gharbi K."/>
            <person name="Hall N."/>
            <person name="Watson M."/>
            <person name="Adriaenssens E.M."/>
            <person name="Foster-Nyarko E."/>
            <person name="Jarju S."/>
            <person name="Secka A."/>
            <person name="Antonio M."/>
            <person name="Oren A."/>
            <person name="Chaudhuri R.R."/>
            <person name="La Ragione R."/>
            <person name="Hildebrand F."/>
            <person name="Pallen M.J."/>
        </authorList>
    </citation>
    <scope>NUCLEOTIDE SEQUENCE</scope>
    <source>
        <strain evidence="2">11159</strain>
    </source>
</reference>
<name>A0A9D9DI47_9BACL</name>
<sequence length="115" mass="13754">MYKRQVQGHADDMPQNYYYIWKEIYSGVFKTDCYRDFFEVMYSDPDRLFDTPEAKGDYLNKNEYDSLHSLFINKLENYEGLKSIKELNLKKAQKKENKANKKATSKRSKNKKEVA</sequence>
<evidence type="ECO:0000256" key="1">
    <source>
        <dbReference type="SAM" id="MobiDB-lite"/>
    </source>
</evidence>
<evidence type="ECO:0000313" key="3">
    <source>
        <dbReference type="Proteomes" id="UP000823613"/>
    </source>
</evidence>
<proteinExistence type="predicted"/>